<dbReference type="Gene3D" id="3.30.930.10">
    <property type="entry name" value="Bira Bifunctional Protein, Domain 2"/>
    <property type="match status" value="1"/>
</dbReference>
<dbReference type="EMBL" id="PFNO01000087">
    <property type="protein sequence ID" value="PIZ48975.1"/>
    <property type="molecule type" value="Genomic_DNA"/>
</dbReference>
<protein>
    <submittedName>
        <fullName evidence="5">EF-P lysine aminoacylase GenX</fullName>
    </submittedName>
</protein>
<evidence type="ECO:0000313" key="5">
    <source>
        <dbReference type="EMBL" id="PIZ48975.1"/>
    </source>
</evidence>
<dbReference type="Proteomes" id="UP000229753">
    <property type="component" value="Unassembled WGS sequence"/>
</dbReference>
<evidence type="ECO:0000259" key="4">
    <source>
        <dbReference type="PROSITE" id="PS50862"/>
    </source>
</evidence>
<dbReference type="GO" id="GO:0005524">
    <property type="term" value="F:ATP binding"/>
    <property type="evidence" value="ECO:0007669"/>
    <property type="project" value="UniProtKB-KW"/>
</dbReference>
<dbReference type="PANTHER" id="PTHR42918:SF6">
    <property type="entry name" value="ELONGATION FACTOR P--(R)-BETA-LYSINE LIGASE"/>
    <property type="match status" value="1"/>
</dbReference>
<dbReference type="InterPro" id="IPR045864">
    <property type="entry name" value="aa-tRNA-synth_II/BPL/LPL"/>
</dbReference>
<dbReference type="NCBIfam" id="TIGR00462">
    <property type="entry name" value="genX"/>
    <property type="match status" value="1"/>
</dbReference>
<dbReference type="GO" id="GO:0004824">
    <property type="term" value="F:lysine-tRNA ligase activity"/>
    <property type="evidence" value="ECO:0007669"/>
    <property type="project" value="InterPro"/>
</dbReference>
<dbReference type="GO" id="GO:0005829">
    <property type="term" value="C:cytosol"/>
    <property type="evidence" value="ECO:0007669"/>
    <property type="project" value="TreeGrafter"/>
</dbReference>
<dbReference type="InterPro" id="IPR004525">
    <property type="entry name" value="EpmA"/>
</dbReference>
<keyword evidence="1" id="KW-0436">Ligase</keyword>
<name>A0A2M7TMY5_9BACT</name>
<dbReference type="Pfam" id="PF00152">
    <property type="entry name" value="tRNA-synt_2"/>
    <property type="match status" value="1"/>
</dbReference>
<evidence type="ECO:0000256" key="2">
    <source>
        <dbReference type="ARBA" id="ARBA00022741"/>
    </source>
</evidence>
<keyword evidence="2" id="KW-0547">Nucleotide-binding</keyword>
<proteinExistence type="predicted"/>
<dbReference type="PROSITE" id="PS50862">
    <property type="entry name" value="AA_TRNA_LIGASE_II"/>
    <property type="match status" value="1"/>
</dbReference>
<dbReference type="SUPFAM" id="SSF55681">
    <property type="entry name" value="Class II aaRS and biotin synthetases"/>
    <property type="match status" value="1"/>
</dbReference>
<dbReference type="GO" id="GO:0006430">
    <property type="term" value="P:lysyl-tRNA aminoacylation"/>
    <property type="evidence" value="ECO:0007669"/>
    <property type="project" value="InterPro"/>
</dbReference>
<organism evidence="5 6">
    <name type="scientific">Candidatus Woesebacteria bacterium CG_4_10_14_0_2_um_filter_39_14</name>
    <dbReference type="NCBI Taxonomy" id="1975054"/>
    <lineage>
        <taxon>Bacteria</taxon>
        <taxon>Candidatus Woeseibacteriota</taxon>
    </lineage>
</organism>
<dbReference type="PANTHER" id="PTHR42918">
    <property type="entry name" value="LYSYL-TRNA SYNTHETASE"/>
    <property type="match status" value="1"/>
</dbReference>
<dbReference type="InterPro" id="IPR006195">
    <property type="entry name" value="aa-tRNA-synth_II"/>
</dbReference>
<gene>
    <name evidence="5" type="ORF">COY29_02695</name>
</gene>
<dbReference type="InterPro" id="IPR004364">
    <property type="entry name" value="Aa-tRNA-synt_II"/>
</dbReference>
<keyword evidence="3" id="KW-0067">ATP-binding</keyword>
<dbReference type="GO" id="GO:0000049">
    <property type="term" value="F:tRNA binding"/>
    <property type="evidence" value="ECO:0007669"/>
    <property type="project" value="TreeGrafter"/>
</dbReference>
<reference evidence="6" key="1">
    <citation type="submission" date="2017-09" db="EMBL/GenBank/DDBJ databases">
        <title>Depth-based differentiation of microbial function through sediment-hosted aquifers and enrichment of novel symbionts in the deep terrestrial subsurface.</title>
        <authorList>
            <person name="Probst A.J."/>
            <person name="Ladd B."/>
            <person name="Jarett J.K."/>
            <person name="Geller-Mcgrath D.E."/>
            <person name="Sieber C.M.K."/>
            <person name="Emerson J.B."/>
            <person name="Anantharaman K."/>
            <person name="Thomas B.C."/>
            <person name="Malmstrom R."/>
            <person name="Stieglmeier M."/>
            <person name="Klingl A."/>
            <person name="Woyke T."/>
            <person name="Ryan C.M."/>
            <person name="Banfield J.F."/>
        </authorList>
    </citation>
    <scope>NUCLEOTIDE SEQUENCE [LARGE SCALE GENOMIC DNA]</scope>
</reference>
<feature type="domain" description="Aminoacyl-transfer RNA synthetases class-II family profile" evidence="4">
    <location>
        <begin position="17"/>
        <end position="313"/>
    </location>
</feature>
<dbReference type="NCBIfam" id="NF006828">
    <property type="entry name" value="PRK09350.1"/>
    <property type="match status" value="1"/>
</dbReference>
<dbReference type="AlphaFoldDB" id="A0A2M7TMY5"/>
<comment type="caution">
    <text evidence="5">The sequence shown here is derived from an EMBL/GenBank/DDBJ whole genome shotgun (WGS) entry which is preliminary data.</text>
</comment>
<evidence type="ECO:0000313" key="6">
    <source>
        <dbReference type="Proteomes" id="UP000229753"/>
    </source>
</evidence>
<evidence type="ECO:0000256" key="1">
    <source>
        <dbReference type="ARBA" id="ARBA00022598"/>
    </source>
</evidence>
<accession>A0A2M7TMY5</accession>
<evidence type="ECO:0000256" key="3">
    <source>
        <dbReference type="ARBA" id="ARBA00022840"/>
    </source>
</evidence>
<sequence>MKTWQKIKENPVLLQKYLVRERVIDTIRNFFKSQGFHEVFTPILVPVPSTEPNLEVFQSELRTASGLKRRAFLIMSPEYSIKKLLAMGIGNCFEITRCFRNEEEVSRLHNPEFTMLEWYRVGADYKDIMRDFENLFIKIIGKEKLVYRGETYDLSLPWPRISFKEAFKKYANKNIENVNDSDFYQIFFNEVEPKLRESLKPAFIYDYPVSQAALARRKKSDPRFAERFEIFLAGVELGNCFSELTDAKEQRERFEKDRALRRTQGKTNYPIDEDLLDALKEGIPEVSGIAVGVDRLVMLAADASSISDIIFFPGSELFEL</sequence>